<gene>
    <name evidence="1" type="ORF">SVIM_LOCUS432403</name>
</gene>
<dbReference type="SUPFAM" id="SSF64484">
    <property type="entry name" value="beta and beta-prime subunits of DNA dependent RNA-polymerase"/>
    <property type="match status" value="1"/>
</dbReference>
<protein>
    <submittedName>
        <fullName evidence="1">Uncharacterized protein</fullName>
    </submittedName>
</protein>
<name>A0A6N2MZV0_SALVM</name>
<organism evidence="1">
    <name type="scientific">Salix viminalis</name>
    <name type="common">Common osier</name>
    <name type="synonym">Basket willow</name>
    <dbReference type="NCBI Taxonomy" id="40686"/>
    <lineage>
        <taxon>Eukaryota</taxon>
        <taxon>Viridiplantae</taxon>
        <taxon>Streptophyta</taxon>
        <taxon>Embryophyta</taxon>
        <taxon>Tracheophyta</taxon>
        <taxon>Spermatophyta</taxon>
        <taxon>Magnoliopsida</taxon>
        <taxon>eudicotyledons</taxon>
        <taxon>Gunneridae</taxon>
        <taxon>Pentapetalae</taxon>
        <taxon>rosids</taxon>
        <taxon>fabids</taxon>
        <taxon>Malpighiales</taxon>
        <taxon>Salicaceae</taxon>
        <taxon>Saliceae</taxon>
        <taxon>Salix</taxon>
    </lineage>
</organism>
<accession>A0A6N2MZV0</accession>
<proteinExistence type="predicted"/>
<evidence type="ECO:0000313" key="1">
    <source>
        <dbReference type="EMBL" id="VFU59012.1"/>
    </source>
</evidence>
<reference evidence="1" key="1">
    <citation type="submission" date="2019-03" db="EMBL/GenBank/DDBJ databases">
        <authorList>
            <person name="Mank J."/>
            <person name="Almeida P."/>
        </authorList>
    </citation>
    <scope>NUCLEOTIDE SEQUENCE</scope>
    <source>
        <strain evidence="1">78183</strain>
    </source>
</reference>
<dbReference type="AlphaFoldDB" id="A0A6N2MZV0"/>
<sequence>MAVHVPLSLEAQAEARLLMFSHMNLLSPAIGDPFPYQLKICLWTLCINKRESSSEPLWLRWQLDQGLIASREAPSKVTLDL</sequence>
<dbReference type="EMBL" id="CAADRP010002011">
    <property type="protein sequence ID" value="VFU59012.1"/>
    <property type="molecule type" value="Genomic_DNA"/>
</dbReference>